<name>A0A0F3MQQ3_RICFI</name>
<dbReference type="AlphaFoldDB" id="A0A0F3MQQ3"/>
<evidence type="ECO:0000313" key="1">
    <source>
        <dbReference type="EMBL" id="KJV58055.1"/>
    </source>
</evidence>
<comment type="caution">
    <text evidence="1">The sequence shown here is derived from an EMBL/GenBank/DDBJ whole genome shotgun (WGS) entry which is preliminary data.</text>
</comment>
<proteinExistence type="predicted"/>
<dbReference type="Proteomes" id="UP000033475">
    <property type="component" value="Unassembled WGS sequence"/>
</dbReference>
<protein>
    <submittedName>
        <fullName evidence="1">Uncharacterized protein</fullName>
    </submittedName>
</protein>
<organism evidence="1 2">
    <name type="scientific">Rickettsia felis str. Pedreira</name>
    <dbReference type="NCBI Taxonomy" id="1359196"/>
    <lineage>
        <taxon>Bacteria</taxon>
        <taxon>Pseudomonadati</taxon>
        <taxon>Pseudomonadota</taxon>
        <taxon>Alphaproteobacteria</taxon>
        <taxon>Rickettsiales</taxon>
        <taxon>Rickettsiaceae</taxon>
        <taxon>Rickettsieae</taxon>
        <taxon>Rickettsia</taxon>
        <taxon>spotted fever group</taxon>
    </lineage>
</organism>
<gene>
    <name evidence="1" type="ORF">RFEPED_0426</name>
</gene>
<reference evidence="1 2" key="1">
    <citation type="submission" date="2015-01" db="EMBL/GenBank/DDBJ databases">
        <title>Genome Sequencing of Rickettsiales.</title>
        <authorList>
            <person name="Daugherty S.C."/>
            <person name="Su Q."/>
            <person name="Abolude K."/>
            <person name="Beier-Sexton M."/>
            <person name="Carlyon J.A."/>
            <person name="Carter R."/>
            <person name="Day N.P."/>
            <person name="Dumler S.J."/>
            <person name="Dyachenko V."/>
            <person name="Godinez A."/>
            <person name="Kurtti T.J."/>
            <person name="Lichay M."/>
            <person name="Mullins K.E."/>
            <person name="Ott S."/>
            <person name="Pappas-Brown V."/>
            <person name="Paris D.H."/>
            <person name="Patel P."/>
            <person name="Richards A.L."/>
            <person name="Sadzewicz L."/>
            <person name="Sears K."/>
            <person name="Seidman D."/>
            <person name="Sengamalay N."/>
            <person name="Stenos J."/>
            <person name="Tallon L.J."/>
            <person name="Vincent G."/>
            <person name="Fraser C.M."/>
            <person name="Munderloh U."/>
            <person name="Dunning-Hotopp J.C."/>
        </authorList>
    </citation>
    <scope>NUCLEOTIDE SEQUENCE [LARGE SCALE GENOMIC DNA]</scope>
    <source>
        <strain evidence="1 2">Pedreira</strain>
    </source>
</reference>
<sequence>MDLFNNLETSLRVAVGCVAISSNILRLLRQLLRNFLAMTRDF</sequence>
<evidence type="ECO:0000313" key="2">
    <source>
        <dbReference type="Proteomes" id="UP000033475"/>
    </source>
</evidence>
<accession>A0A0F3MQQ3</accession>
<dbReference type="EMBL" id="LANQ01000001">
    <property type="protein sequence ID" value="KJV58055.1"/>
    <property type="molecule type" value="Genomic_DNA"/>
</dbReference>